<evidence type="ECO:0000256" key="6">
    <source>
        <dbReference type="ARBA" id="ARBA00022692"/>
    </source>
</evidence>
<dbReference type="InterPro" id="IPR000515">
    <property type="entry name" value="MetI-like"/>
</dbReference>
<evidence type="ECO:0000256" key="4">
    <source>
        <dbReference type="ARBA" id="ARBA00022448"/>
    </source>
</evidence>
<dbReference type="AlphaFoldDB" id="B1Y2A6"/>
<dbReference type="InterPro" id="IPR035906">
    <property type="entry name" value="MetI-like_sf"/>
</dbReference>
<dbReference type="HOGENOM" id="CLU_016047_1_1_4"/>
<keyword evidence="13" id="KW-1185">Reference proteome</keyword>
<dbReference type="GO" id="GO:0005886">
    <property type="term" value="C:plasma membrane"/>
    <property type="evidence" value="ECO:0007669"/>
    <property type="project" value="UniProtKB-SubCell"/>
</dbReference>
<dbReference type="CDD" id="cd06261">
    <property type="entry name" value="TM_PBP2"/>
    <property type="match status" value="1"/>
</dbReference>
<evidence type="ECO:0000256" key="9">
    <source>
        <dbReference type="RuleBase" id="RU363032"/>
    </source>
</evidence>
<comment type="function">
    <text evidence="10">Part of the ABC transporter complex UgpBAEC involved in sn-glycerol-3-phosphate (G3P) import. Probably responsible for the translocation of the substrate across the membrane.</text>
</comment>
<feature type="transmembrane region" description="Helical" evidence="9">
    <location>
        <begin position="82"/>
        <end position="106"/>
    </location>
</feature>
<evidence type="ECO:0000313" key="12">
    <source>
        <dbReference type="EMBL" id="ACB35559.1"/>
    </source>
</evidence>
<evidence type="ECO:0000256" key="1">
    <source>
        <dbReference type="ARBA" id="ARBA00004651"/>
    </source>
</evidence>
<evidence type="ECO:0000256" key="5">
    <source>
        <dbReference type="ARBA" id="ARBA00022475"/>
    </source>
</evidence>
<dbReference type="PROSITE" id="PS50928">
    <property type="entry name" value="ABC_TM1"/>
    <property type="match status" value="1"/>
</dbReference>
<accession>B1Y2A6</accession>
<evidence type="ECO:0000259" key="11">
    <source>
        <dbReference type="PROSITE" id="PS50928"/>
    </source>
</evidence>
<sequence length="291" mass="32634">MSHPMMPTLARRALHYVLLSWIALIFIFPIVFMIVSSLKPDLQLLQDASSLRAFLPVGDISLDNYRAAFQRVPIGHFIVNSVMVTAITMVLSLAICSMAAFAFVFLEFPGRNLLMAVVLATFIVPFESIAIPLLLVVNNLPWIGADGLTIGWLNSYHVQIIPFVSDALTIYLFVQYFRDLPRDLVEAARVDGASYFQIYRRVIVPLAGPVFATAAILKFLAMYNQYLWPVMSAQSEDYRPIMVGLQYFFQLNIAWGEMMAYLTVITVPVLLFYLSLQRAFIASIASTGVKG</sequence>
<dbReference type="EMBL" id="CP001013">
    <property type="protein sequence ID" value="ACB35559.1"/>
    <property type="molecule type" value="Genomic_DNA"/>
</dbReference>
<protein>
    <recommendedName>
        <fullName evidence="3 10">sn-glycerol-3-phosphate transport system permease protein UgpE</fullName>
    </recommendedName>
</protein>
<proteinExistence type="inferred from homology"/>
<dbReference type="Pfam" id="PF00528">
    <property type="entry name" value="BPD_transp_1"/>
    <property type="match status" value="1"/>
</dbReference>
<keyword evidence="5 10" id="KW-1003">Cell membrane</keyword>
<gene>
    <name evidence="10" type="primary">ugpE</name>
    <name evidence="12" type="ordered locus">Lcho_3301</name>
</gene>
<feature type="transmembrane region" description="Helical" evidence="9">
    <location>
        <begin position="198"/>
        <end position="221"/>
    </location>
</feature>
<dbReference type="Proteomes" id="UP000001693">
    <property type="component" value="Chromosome"/>
</dbReference>
<feature type="transmembrane region" description="Helical" evidence="9">
    <location>
        <begin position="113"/>
        <end position="136"/>
    </location>
</feature>
<keyword evidence="8 9" id="KW-0472">Membrane</keyword>
<comment type="similarity">
    <text evidence="9">Belongs to the binding-protein-dependent transport system permease family.</text>
</comment>
<evidence type="ECO:0000256" key="8">
    <source>
        <dbReference type="ARBA" id="ARBA00023136"/>
    </source>
</evidence>
<feature type="transmembrane region" description="Helical" evidence="9">
    <location>
        <begin position="258"/>
        <end position="276"/>
    </location>
</feature>
<dbReference type="SUPFAM" id="SSF161098">
    <property type="entry name" value="MetI-like"/>
    <property type="match status" value="1"/>
</dbReference>
<comment type="subcellular location">
    <subcellularLocation>
        <location evidence="10">Cell inner membrane</location>
        <topology evidence="10">Multi-pass membrane protein</topology>
    </subcellularLocation>
    <subcellularLocation>
        <location evidence="1 9">Cell membrane</location>
        <topology evidence="1 9">Multi-pass membrane protein</topology>
    </subcellularLocation>
</comment>
<dbReference type="RefSeq" id="WP_012348306.1">
    <property type="nucleotide sequence ID" value="NC_010524.1"/>
</dbReference>
<reference evidence="12 13" key="1">
    <citation type="submission" date="2008-03" db="EMBL/GenBank/DDBJ databases">
        <title>Complete sequence of Leptothrix cholodnii SP-6.</title>
        <authorList>
            <consortium name="US DOE Joint Genome Institute"/>
            <person name="Copeland A."/>
            <person name="Lucas S."/>
            <person name="Lapidus A."/>
            <person name="Glavina del Rio T."/>
            <person name="Dalin E."/>
            <person name="Tice H."/>
            <person name="Bruce D."/>
            <person name="Goodwin L."/>
            <person name="Pitluck S."/>
            <person name="Chertkov O."/>
            <person name="Brettin T."/>
            <person name="Detter J.C."/>
            <person name="Han C."/>
            <person name="Kuske C.R."/>
            <person name="Schmutz J."/>
            <person name="Larimer F."/>
            <person name="Land M."/>
            <person name="Hauser L."/>
            <person name="Kyrpides N."/>
            <person name="Lykidis A."/>
            <person name="Emerson D."/>
            <person name="Richardson P."/>
        </authorList>
    </citation>
    <scope>NUCLEOTIDE SEQUENCE [LARGE SCALE GENOMIC DNA]</scope>
    <source>
        <strain evidence="13">ATCC 51168 / LMG 8142 / SP-6</strain>
    </source>
</reference>
<dbReference type="STRING" id="395495.Lcho_3301"/>
<dbReference type="eggNOG" id="COG0395">
    <property type="taxonomic scope" value="Bacteria"/>
</dbReference>
<name>B1Y2A6_LEPCP</name>
<keyword evidence="10" id="KW-0997">Cell inner membrane</keyword>
<dbReference type="PANTHER" id="PTHR43744">
    <property type="entry name" value="ABC TRANSPORTER PERMEASE PROTEIN MG189-RELATED-RELATED"/>
    <property type="match status" value="1"/>
</dbReference>
<evidence type="ECO:0000313" key="13">
    <source>
        <dbReference type="Proteomes" id="UP000001693"/>
    </source>
</evidence>
<keyword evidence="7 9" id="KW-1133">Transmembrane helix</keyword>
<evidence type="ECO:0000256" key="2">
    <source>
        <dbReference type="ARBA" id="ARBA00011557"/>
    </source>
</evidence>
<feature type="transmembrane region" description="Helical" evidence="9">
    <location>
        <begin position="156"/>
        <end position="177"/>
    </location>
</feature>
<evidence type="ECO:0000256" key="10">
    <source>
        <dbReference type="RuleBase" id="RU363056"/>
    </source>
</evidence>
<organism evidence="12 13">
    <name type="scientific">Leptothrix cholodnii (strain ATCC 51168 / LMG 8142 / SP-6)</name>
    <name type="common">Leptothrix discophora (strain SP-6)</name>
    <dbReference type="NCBI Taxonomy" id="395495"/>
    <lineage>
        <taxon>Bacteria</taxon>
        <taxon>Pseudomonadati</taxon>
        <taxon>Pseudomonadota</taxon>
        <taxon>Betaproteobacteria</taxon>
        <taxon>Burkholderiales</taxon>
        <taxon>Sphaerotilaceae</taxon>
        <taxon>Leptothrix</taxon>
    </lineage>
</organism>
<comment type="subunit">
    <text evidence="2 10">The complex is composed of two ATP-binding proteins (UgpC), two transmembrane proteins (UgpA and UgpE) and a solute-binding protein (UgpB).</text>
</comment>
<evidence type="ECO:0000256" key="7">
    <source>
        <dbReference type="ARBA" id="ARBA00022989"/>
    </source>
</evidence>
<evidence type="ECO:0000256" key="3">
    <source>
        <dbReference type="ARBA" id="ARBA00020515"/>
    </source>
</evidence>
<keyword evidence="6 9" id="KW-0812">Transmembrane</keyword>
<dbReference type="GO" id="GO:0055085">
    <property type="term" value="P:transmembrane transport"/>
    <property type="evidence" value="ECO:0007669"/>
    <property type="project" value="InterPro"/>
</dbReference>
<feature type="domain" description="ABC transmembrane type-1" evidence="11">
    <location>
        <begin position="78"/>
        <end position="276"/>
    </location>
</feature>
<dbReference type="PANTHER" id="PTHR43744:SF8">
    <property type="entry name" value="SN-GLYCEROL-3-PHOSPHATE TRANSPORT SYSTEM PERMEASE PROTEIN UGPE"/>
    <property type="match status" value="1"/>
</dbReference>
<dbReference type="Gene3D" id="1.10.3720.10">
    <property type="entry name" value="MetI-like"/>
    <property type="match status" value="1"/>
</dbReference>
<dbReference type="KEGG" id="lch:Lcho_3301"/>
<keyword evidence="4 9" id="KW-0813">Transport</keyword>
<feature type="transmembrane region" description="Helical" evidence="9">
    <location>
        <begin position="12"/>
        <end position="35"/>
    </location>
</feature>